<gene>
    <name evidence="1" type="ORF">ECRASSUSDP1_LOCUS10248</name>
</gene>
<evidence type="ECO:0000313" key="1">
    <source>
        <dbReference type="EMBL" id="CAI2368952.1"/>
    </source>
</evidence>
<reference evidence="1" key="1">
    <citation type="submission" date="2023-07" db="EMBL/GenBank/DDBJ databases">
        <authorList>
            <consortium name="AG Swart"/>
            <person name="Singh M."/>
            <person name="Singh A."/>
            <person name="Seah K."/>
            <person name="Emmerich C."/>
        </authorList>
    </citation>
    <scope>NUCLEOTIDE SEQUENCE</scope>
    <source>
        <strain evidence="1">DP1</strain>
    </source>
</reference>
<dbReference type="Proteomes" id="UP001295684">
    <property type="component" value="Unassembled WGS sequence"/>
</dbReference>
<protein>
    <submittedName>
        <fullName evidence="1">Uncharacterized protein</fullName>
    </submittedName>
</protein>
<organism evidence="1 2">
    <name type="scientific">Euplotes crassus</name>
    <dbReference type="NCBI Taxonomy" id="5936"/>
    <lineage>
        <taxon>Eukaryota</taxon>
        <taxon>Sar</taxon>
        <taxon>Alveolata</taxon>
        <taxon>Ciliophora</taxon>
        <taxon>Intramacronucleata</taxon>
        <taxon>Spirotrichea</taxon>
        <taxon>Hypotrichia</taxon>
        <taxon>Euplotida</taxon>
        <taxon>Euplotidae</taxon>
        <taxon>Moneuplotes</taxon>
    </lineage>
</organism>
<comment type="caution">
    <text evidence="1">The sequence shown here is derived from an EMBL/GenBank/DDBJ whole genome shotgun (WGS) entry which is preliminary data.</text>
</comment>
<dbReference type="AlphaFoldDB" id="A0AAD1XF13"/>
<proteinExistence type="predicted"/>
<keyword evidence="2" id="KW-1185">Reference proteome</keyword>
<evidence type="ECO:0000313" key="2">
    <source>
        <dbReference type="Proteomes" id="UP001295684"/>
    </source>
</evidence>
<dbReference type="EMBL" id="CAMPGE010010095">
    <property type="protein sequence ID" value="CAI2368952.1"/>
    <property type="molecule type" value="Genomic_DNA"/>
</dbReference>
<sequence length="276" mass="32603">MESPFKAIAQKNVKRLDLEKSIMEQDKETCKLLCKSLYYNYFIAANVKSSYYNYKEEDPIQNYDFEYPQTREIKFIQKMSFLKDYCTRVNEFYLTFINSKKKYIINSFTSSFPKSVAHVRIDSKDRLLLNTSLHFKGIIRISSRVLNEIDISSFRISQPQLKRFIVFYKHIQAIRFYSCKLSVSVVMDFTDLLKNTNIQILSFCYSAIPKHDHWETDLNEFINLIKSLATSKDLKKMLKYLSLTKSMAEPSEARKILDQNGFDKVEATYPYNKVPK</sequence>
<accession>A0AAD1XF13</accession>
<name>A0AAD1XF13_EUPCR</name>